<evidence type="ECO:0000313" key="3">
    <source>
        <dbReference type="Proteomes" id="UP000612055"/>
    </source>
</evidence>
<feature type="region of interest" description="Disordered" evidence="1">
    <location>
        <begin position="87"/>
        <end position="117"/>
    </location>
</feature>
<reference evidence="2" key="1">
    <citation type="journal article" date="2020" name="bioRxiv">
        <title>Comparative genomics of Chlamydomonas.</title>
        <authorList>
            <person name="Craig R.J."/>
            <person name="Hasan A.R."/>
            <person name="Ness R.W."/>
            <person name="Keightley P.D."/>
        </authorList>
    </citation>
    <scope>NUCLEOTIDE SEQUENCE</scope>
    <source>
        <strain evidence="2">CCAP 11/70</strain>
    </source>
</reference>
<gene>
    <name evidence="2" type="ORF">HYH03_004507</name>
</gene>
<comment type="caution">
    <text evidence="2">The sequence shown here is derived from an EMBL/GenBank/DDBJ whole genome shotgun (WGS) entry which is preliminary data.</text>
</comment>
<organism evidence="2 3">
    <name type="scientific">Edaphochlamys debaryana</name>
    <dbReference type="NCBI Taxonomy" id="47281"/>
    <lineage>
        <taxon>Eukaryota</taxon>
        <taxon>Viridiplantae</taxon>
        <taxon>Chlorophyta</taxon>
        <taxon>core chlorophytes</taxon>
        <taxon>Chlorophyceae</taxon>
        <taxon>CS clade</taxon>
        <taxon>Chlamydomonadales</taxon>
        <taxon>Chlamydomonadales incertae sedis</taxon>
        <taxon>Edaphochlamys</taxon>
    </lineage>
</organism>
<feature type="region of interest" description="Disordered" evidence="1">
    <location>
        <begin position="141"/>
        <end position="172"/>
    </location>
</feature>
<feature type="compositionally biased region" description="Low complexity" evidence="1">
    <location>
        <begin position="93"/>
        <end position="116"/>
    </location>
</feature>
<feature type="compositionally biased region" description="Low complexity" evidence="1">
    <location>
        <begin position="690"/>
        <end position="708"/>
    </location>
</feature>
<accession>A0A835YAP6</accession>
<dbReference type="Proteomes" id="UP000612055">
    <property type="component" value="Unassembled WGS sequence"/>
</dbReference>
<feature type="region of interest" description="Disordered" evidence="1">
    <location>
        <begin position="619"/>
        <end position="714"/>
    </location>
</feature>
<feature type="compositionally biased region" description="Pro residues" evidence="1">
    <location>
        <begin position="152"/>
        <end position="167"/>
    </location>
</feature>
<dbReference type="EMBL" id="JAEHOE010000014">
    <property type="protein sequence ID" value="KAG2497346.1"/>
    <property type="molecule type" value="Genomic_DNA"/>
</dbReference>
<dbReference type="AlphaFoldDB" id="A0A835YAP6"/>
<sequence>MQAGIGLYLLKAPRATVAFTNGQLDAVLEALARQDLWRLQSLLWGRLLPSIGGTWDSLQDFLSVVGDCEVQAQAAASAAAAIATLTPQPGNSARPGAGTTPSPAAQAASASSLAGRPAGGLVTSVRGKGSDWSVAVYASPAAGPSDWRTQPQWPPKAAPAAPAPTPVPDARTAPATAASASVLYDKQAELEEYGSLLSECIRAALESAATRGLLAAPSPAAAARQLLDSAAAFDSRQRAPSAPQSLRYTFIPSADWLSQVAVAGVHVGERLSAAQVSQLLHDLDALAPKPVEYHGACYRWLDAGGQAAVERCVLWHVSRELWTPHETVTVLQALTGKCSQPPGENVCALAEGLLLACPEARANAGLLCAFLQDAVDLAAGSTAGRSVDDEAISRLAPEPRPLSPAHTSLVRVALNRAICLLGALPADSAGARTAAAAGKARAASGAAASTSGASTAVDVSWSSRAFMFETYPRLLQAARRFNYPLEAFRMQEYAAELYNHLATAPGHELVAVGPEGLTRVLAAVATTSCCSDPAWAAAFERACLTLVAVQFSVGYTHPKRWLGLLEAIAASLPFPMPGLVAASKALMVRLCDTRRHAGYFWELLPLMGTLERRAAAASGAGWQPHSGPSASAAQAESLWTPVSGASASGTGAGTVHNTGPSPGARGWRQPQPAMGGAASMRRPSPGVGRAGPAKGSAAAAGSGSGLLPLVPPPDMKRHLVSEEEYAEWSEELGQKLALSMAAWSDQDRTANLSVLGIGREG</sequence>
<evidence type="ECO:0000256" key="1">
    <source>
        <dbReference type="SAM" id="MobiDB-lite"/>
    </source>
</evidence>
<keyword evidence="3" id="KW-1185">Reference proteome</keyword>
<dbReference type="OrthoDB" id="535807at2759"/>
<proteinExistence type="predicted"/>
<name>A0A835YAP6_9CHLO</name>
<evidence type="ECO:0000313" key="2">
    <source>
        <dbReference type="EMBL" id="KAG2497346.1"/>
    </source>
</evidence>
<protein>
    <submittedName>
        <fullName evidence="2">Uncharacterized protein</fullName>
    </submittedName>
</protein>